<keyword evidence="2" id="KW-1185">Reference proteome</keyword>
<evidence type="ECO:0000313" key="1">
    <source>
        <dbReference type="EMBL" id="KAH0817081.1"/>
    </source>
</evidence>
<proteinExistence type="predicted"/>
<dbReference type="AlphaFoldDB" id="A0A8J6HL54"/>
<accession>A0A8J6HL54</accession>
<sequence>MTTVARKRQLLRRRSVYYKNHRRHSKGKDTSVIPPDEGRAAEAFQSLFSHIDRKIRDGYGEDGKVVGDVGERVLRSTPDWGETAANGDHLWVPTSVSGDFCYIGDMDCTVRT</sequence>
<dbReference type="Proteomes" id="UP000719412">
    <property type="component" value="Unassembled WGS sequence"/>
</dbReference>
<gene>
    <name evidence="1" type="ORF">GEV33_005710</name>
</gene>
<reference evidence="1" key="1">
    <citation type="journal article" date="2020" name="J Insects Food Feed">
        <title>The yellow mealworm (Tenebrio molitor) genome: a resource for the emerging insects as food and feed industry.</title>
        <authorList>
            <person name="Eriksson T."/>
            <person name="Andere A."/>
            <person name="Kelstrup H."/>
            <person name="Emery V."/>
            <person name="Picard C."/>
        </authorList>
    </citation>
    <scope>NUCLEOTIDE SEQUENCE</scope>
    <source>
        <strain evidence="1">Stoneville</strain>
        <tissue evidence="1">Whole head</tissue>
    </source>
</reference>
<name>A0A8J6HL54_TENMO</name>
<organism evidence="1 2">
    <name type="scientific">Tenebrio molitor</name>
    <name type="common">Yellow mealworm beetle</name>
    <dbReference type="NCBI Taxonomy" id="7067"/>
    <lineage>
        <taxon>Eukaryota</taxon>
        <taxon>Metazoa</taxon>
        <taxon>Ecdysozoa</taxon>
        <taxon>Arthropoda</taxon>
        <taxon>Hexapoda</taxon>
        <taxon>Insecta</taxon>
        <taxon>Pterygota</taxon>
        <taxon>Neoptera</taxon>
        <taxon>Endopterygota</taxon>
        <taxon>Coleoptera</taxon>
        <taxon>Polyphaga</taxon>
        <taxon>Cucujiformia</taxon>
        <taxon>Tenebrionidae</taxon>
        <taxon>Tenebrio</taxon>
    </lineage>
</organism>
<protein>
    <submittedName>
        <fullName evidence="1">Uncharacterized protein</fullName>
    </submittedName>
</protein>
<comment type="caution">
    <text evidence="1">The sequence shown here is derived from an EMBL/GenBank/DDBJ whole genome shotgun (WGS) entry which is preliminary data.</text>
</comment>
<dbReference type="EMBL" id="JABDTM020020340">
    <property type="protein sequence ID" value="KAH0817081.1"/>
    <property type="molecule type" value="Genomic_DNA"/>
</dbReference>
<reference evidence="1" key="2">
    <citation type="submission" date="2021-08" db="EMBL/GenBank/DDBJ databases">
        <authorList>
            <person name="Eriksson T."/>
        </authorList>
    </citation>
    <scope>NUCLEOTIDE SEQUENCE</scope>
    <source>
        <strain evidence="1">Stoneville</strain>
        <tissue evidence="1">Whole head</tissue>
    </source>
</reference>
<evidence type="ECO:0000313" key="2">
    <source>
        <dbReference type="Proteomes" id="UP000719412"/>
    </source>
</evidence>